<dbReference type="PANTHER" id="PTHR43877:SF2">
    <property type="entry name" value="AMINOALKYLPHOSPHONATE N-ACETYLTRANSFERASE-RELATED"/>
    <property type="match status" value="1"/>
</dbReference>
<dbReference type="Proteomes" id="UP000547674">
    <property type="component" value="Unassembled WGS sequence"/>
</dbReference>
<keyword evidence="2" id="KW-0012">Acyltransferase</keyword>
<dbReference type="AlphaFoldDB" id="A0A7Y2H1Y0"/>
<feature type="domain" description="N-acetyltransferase" evidence="3">
    <location>
        <begin position="169"/>
        <end position="328"/>
    </location>
</feature>
<dbReference type="Gene3D" id="3.40.630.30">
    <property type="match status" value="1"/>
</dbReference>
<reference evidence="4 5" key="1">
    <citation type="submission" date="2020-03" db="EMBL/GenBank/DDBJ databases">
        <title>Metabolic flexibility allows generalist bacteria to become dominant in a frequently disturbed ecosystem.</title>
        <authorList>
            <person name="Chen Y.-J."/>
            <person name="Leung P.M."/>
            <person name="Bay S.K."/>
            <person name="Hugenholtz P."/>
            <person name="Kessler A.J."/>
            <person name="Shelley G."/>
            <person name="Waite D.W."/>
            <person name="Cook P.L."/>
            <person name="Greening C."/>
        </authorList>
    </citation>
    <scope>NUCLEOTIDE SEQUENCE [LARGE SCALE GENOMIC DNA]</scope>
    <source>
        <strain evidence="4">SS_bin_28</strain>
    </source>
</reference>
<name>A0A7Y2H1Y0_UNCEI</name>
<dbReference type="Pfam" id="PF00583">
    <property type="entry name" value="Acetyltransf_1"/>
    <property type="match status" value="1"/>
</dbReference>
<dbReference type="InterPro" id="IPR000182">
    <property type="entry name" value="GNAT_dom"/>
</dbReference>
<accession>A0A7Y2H1Y0</accession>
<dbReference type="InterPro" id="IPR050832">
    <property type="entry name" value="Bact_Acetyltransf"/>
</dbReference>
<dbReference type="SUPFAM" id="SSF55729">
    <property type="entry name" value="Acyl-CoA N-acyltransferases (Nat)"/>
    <property type="match status" value="1"/>
</dbReference>
<protein>
    <submittedName>
        <fullName evidence="4">GNAT family N-acetyltransferase</fullName>
    </submittedName>
</protein>
<gene>
    <name evidence="4" type="ORF">HKN21_06820</name>
</gene>
<evidence type="ECO:0000259" key="3">
    <source>
        <dbReference type="PROSITE" id="PS51186"/>
    </source>
</evidence>
<dbReference type="InterPro" id="IPR016181">
    <property type="entry name" value="Acyl_CoA_acyltransferase"/>
</dbReference>
<evidence type="ECO:0000256" key="1">
    <source>
        <dbReference type="ARBA" id="ARBA00022679"/>
    </source>
</evidence>
<organism evidence="4 5">
    <name type="scientific">Eiseniibacteriota bacterium</name>
    <dbReference type="NCBI Taxonomy" id="2212470"/>
    <lineage>
        <taxon>Bacteria</taxon>
        <taxon>Candidatus Eiseniibacteriota</taxon>
    </lineage>
</organism>
<evidence type="ECO:0000256" key="2">
    <source>
        <dbReference type="ARBA" id="ARBA00023315"/>
    </source>
</evidence>
<proteinExistence type="predicted"/>
<dbReference type="PANTHER" id="PTHR43877">
    <property type="entry name" value="AMINOALKYLPHOSPHONATE N-ACETYLTRANSFERASE-RELATED-RELATED"/>
    <property type="match status" value="1"/>
</dbReference>
<dbReference type="GO" id="GO:0016747">
    <property type="term" value="F:acyltransferase activity, transferring groups other than amino-acyl groups"/>
    <property type="evidence" value="ECO:0007669"/>
    <property type="project" value="InterPro"/>
</dbReference>
<dbReference type="EMBL" id="JABDJR010000262">
    <property type="protein sequence ID" value="NNF06455.1"/>
    <property type="molecule type" value="Genomic_DNA"/>
</dbReference>
<evidence type="ECO:0000313" key="4">
    <source>
        <dbReference type="EMBL" id="NNF06455.1"/>
    </source>
</evidence>
<comment type="caution">
    <text evidence="4">The sequence shown here is derived from an EMBL/GenBank/DDBJ whole genome shotgun (WGS) entry which is preliminary data.</text>
</comment>
<dbReference type="PROSITE" id="PS51186">
    <property type="entry name" value="GNAT"/>
    <property type="match status" value="1"/>
</dbReference>
<sequence>MGEASKALPSAEWVRDLLRSSSALPYDYYPEVTAEERLEYALRQTMSSVESPSAHCAVIDHEDRQGLAVTVPLAWDSDVLGVPAGRVTVFMFSGVDQETTIKVSGELACSVRGQIDELSLQHVSVRLDARELLAAQTLERAGFEIVDGILKFSHALDGTPLAPTDLPGIQIREATKADIPKLRALAESGFIYDRFHNDPRLSKETSDRLHGIWTENAVRGKTGAGVLVGEVDGEVGGFFILAEDKLAKEVFGKSVGTLVLITVGKAYRRRGLAKALSRESLRWLQARGNRWGEVGTQLANTPASSVYLAAGFRMAQTSLSLRYWSPGA</sequence>
<dbReference type="CDD" id="cd04301">
    <property type="entry name" value="NAT_SF"/>
    <property type="match status" value="1"/>
</dbReference>
<keyword evidence="1 4" id="KW-0808">Transferase</keyword>
<evidence type="ECO:0000313" key="5">
    <source>
        <dbReference type="Proteomes" id="UP000547674"/>
    </source>
</evidence>